<proteinExistence type="predicted"/>
<evidence type="ECO:0000313" key="2">
    <source>
        <dbReference type="Proteomes" id="UP000183918"/>
    </source>
</evidence>
<sequence>MKFIIKNKIEDYEIDVRNITQICGHNIRKKDFIKNSIEKYFSSSKYSDYERNMIENISINGEKVGRQYFSVHSFSTRIDLINEIKITKTSLLLKYLQLKCQEFDFQQDILEIDNIIDSIVNNMNSILNERIGKLELDYEIVDVFKMLSDCSIDLLNGNSIYEVSNLELIEMVINLIKEFNVYDPKQRLLIFNNIDHLLDEKEYEKVLKKVKNESKKMDMYALFFISIEGYGVVEGDYLEGINVINDEIFSVPSIERLENFIKKHYPIYIENEKMDEIKRYIKMCIHKFGKKDCLCSVKSDVILKMVNESLGMNVKPAKINQIEINYLNN</sequence>
<name>A0A1H3KUH1_9FIRM</name>
<dbReference type="AlphaFoldDB" id="A0A1H3KUH1"/>
<protein>
    <submittedName>
        <fullName evidence="1">CRISPR-associated protein Csn2 subfamily St</fullName>
    </submittedName>
</protein>
<dbReference type="STRING" id="1122142.SAMN02910414_01821"/>
<dbReference type="EMBL" id="FNPG01000022">
    <property type="protein sequence ID" value="SDY55771.1"/>
    <property type="molecule type" value="Genomic_DNA"/>
</dbReference>
<dbReference type="InterPro" id="IPR031820">
    <property type="entry name" value="Cas_St_Csn2"/>
</dbReference>
<keyword evidence="2" id="KW-1185">Reference proteome</keyword>
<gene>
    <name evidence="1" type="ORF">SAMN02910414_01821</name>
</gene>
<dbReference type="RefSeq" id="WP_074718263.1">
    <property type="nucleotide sequence ID" value="NZ_FNPG01000022.1"/>
</dbReference>
<evidence type="ECO:0000313" key="1">
    <source>
        <dbReference type="EMBL" id="SDY55771.1"/>
    </source>
</evidence>
<organism evidence="1 2">
    <name type="scientific">Lachnobacterium bovis DSM 14045</name>
    <dbReference type="NCBI Taxonomy" id="1122142"/>
    <lineage>
        <taxon>Bacteria</taxon>
        <taxon>Bacillati</taxon>
        <taxon>Bacillota</taxon>
        <taxon>Clostridia</taxon>
        <taxon>Lachnospirales</taxon>
        <taxon>Lachnospiraceae</taxon>
        <taxon>Lachnobacterium</taxon>
    </lineage>
</organism>
<dbReference type="Pfam" id="PF16813">
    <property type="entry name" value="Cas_St_Csn2"/>
    <property type="match status" value="1"/>
</dbReference>
<accession>A0A1H3KUH1</accession>
<dbReference type="Proteomes" id="UP000183918">
    <property type="component" value="Unassembled WGS sequence"/>
</dbReference>
<reference evidence="1 2" key="1">
    <citation type="submission" date="2016-10" db="EMBL/GenBank/DDBJ databases">
        <authorList>
            <person name="de Groot N.N."/>
        </authorList>
    </citation>
    <scope>NUCLEOTIDE SEQUENCE [LARGE SCALE GENOMIC DNA]</scope>
    <source>
        <strain evidence="1 2">DSM 14045</strain>
    </source>
</reference>
<dbReference type="OrthoDB" id="2050346at2"/>